<feature type="compositionally biased region" description="Polar residues" evidence="1">
    <location>
        <begin position="136"/>
        <end position="155"/>
    </location>
</feature>
<dbReference type="InterPro" id="IPR037682">
    <property type="entry name" value="TonB_C"/>
</dbReference>
<evidence type="ECO:0000313" key="5">
    <source>
        <dbReference type="Proteomes" id="UP000307507"/>
    </source>
</evidence>
<dbReference type="OrthoDB" id="1095452at2"/>
<feature type="region of interest" description="Disordered" evidence="1">
    <location>
        <begin position="136"/>
        <end position="166"/>
    </location>
</feature>
<keyword evidence="2" id="KW-0812">Transmembrane</keyword>
<evidence type="ECO:0000256" key="2">
    <source>
        <dbReference type="SAM" id="Phobius"/>
    </source>
</evidence>
<dbReference type="Proteomes" id="UP000307507">
    <property type="component" value="Unassembled WGS sequence"/>
</dbReference>
<protein>
    <submittedName>
        <fullName evidence="4">Energy transducer TonB</fullName>
    </submittedName>
</protein>
<evidence type="ECO:0000256" key="1">
    <source>
        <dbReference type="SAM" id="MobiDB-lite"/>
    </source>
</evidence>
<dbReference type="GO" id="GO:0031992">
    <property type="term" value="F:energy transducer activity"/>
    <property type="evidence" value="ECO:0007669"/>
    <property type="project" value="TreeGrafter"/>
</dbReference>
<dbReference type="EMBL" id="SSNZ01000004">
    <property type="protein sequence ID" value="THF49977.1"/>
    <property type="molecule type" value="Genomic_DNA"/>
</dbReference>
<accession>A0A4S3ZW29</accession>
<dbReference type="GO" id="GO:0098797">
    <property type="term" value="C:plasma membrane protein complex"/>
    <property type="evidence" value="ECO:0007669"/>
    <property type="project" value="TreeGrafter"/>
</dbReference>
<keyword evidence="2" id="KW-1133">Transmembrane helix</keyword>
<dbReference type="GO" id="GO:0055085">
    <property type="term" value="P:transmembrane transport"/>
    <property type="evidence" value="ECO:0007669"/>
    <property type="project" value="InterPro"/>
</dbReference>
<reference evidence="4 5" key="1">
    <citation type="submission" date="2019-04" db="EMBL/GenBank/DDBJ databases">
        <title>Flavobacterium sp. nov. isolated from construction timber.</title>
        <authorList>
            <person name="Lin S.-Y."/>
            <person name="Chang C.-T."/>
            <person name="Young C.-C."/>
        </authorList>
    </citation>
    <scope>NUCLEOTIDE SEQUENCE [LARGE SCALE GENOMIC DNA]</scope>
    <source>
        <strain evidence="4 5">CC-CTC003</strain>
    </source>
</reference>
<feature type="transmembrane region" description="Helical" evidence="2">
    <location>
        <begin position="37"/>
        <end position="57"/>
    </location>
</feature>
<organism evidence="4 5">
    <name type="scientific">Flavobacterium supellecticarium</name>
    <dbReference type="NCBI Taxonomy" id="2565924"/>
    <lineage>
        <taxon>Bacteria</taxon>
        <taxon>Pseudomonadati</taxon>
        <taxon>Bacteroidota</taxon>
        <taxon>Flavobacteriia</taxon>
        <taxon>Flavobacteriales</taxon>
        <taxon>Flavobacteriaceae</taxon>
        <taxon>Flavobacterium</taxon>
    </lineage>
</organism>
<dbReference type="Pfam" id="PF03544">
    <property type="entry name" value="TonB_C"/>
    <property type="match status" value="1"/>
</dbReference>
<dbReference type="SUPFAM" id="SSF74653">
    <property type="entry name" value="TolA/TonB C-terminal domain"/>
    <property type="match status" value="1"/>
</dbReference>
<dbReference type="AlphaFoldDB" id="A0A4S3ZW29"/>
<dbReference type="PANTHER" id="PTHR33446">
    <property type="entry name" value="PROTEIN TONB-RELATED"/>
    <property type="match status" value="1"/>
</dbReference>
<dbReference type="RefSeq" id="WP_136403383.1">
    <property type="nucleotide sequence ID" value="NZ_SSNZ01000004.1"/>
</dbReference>
<dbReference type="InterPro" id="IPR051045">
    <property type="entry name" value="TonB-dependent_transducer"/>
</dbReference>
<sequence length="273" mass="29889">MSKLNIYETKWIDLVFEGRNKAYGAYQLRAENPKTTLKALCAGVLLLSSAIAVPIIVNSLNSRNDMADNIPKIFNDPIVIVDLTPIQPKKIEEPKLETTPSDPVKKIKYVGFTPVAKNQATQEVPTNEELKNAAISTENSEGTRTTTSLSVASQPTGNGNGTGTEGTNTINSTYELEALPQYPGGIDAFLATIGKRFKTPEMDELKTFKVMVYFVIEKDGSLSNIRVTRDPGYGLGKEAIRVLNSMTTKWTPGYRNGQPARTAYNLPITVNVN</sequence>
<evidence type="ECO:0000313" key="4">
    <source>
        <dbReference type="EMBL" id="THF49977.1"/>
    </source>
</evidence>
<dbReference type="Gene3D" id="3.30.1150.10">
    <property type="match status" value="1"/>
</dbReference>
<feature type="domain" description="TonB C-terminal" evidence="3">
    <location>
        <begin position="209"/>
        <end position="268"/>
    </location>
</feature>
<keyword evidence="5" id="KW-1185">Reference proteome</keyword>
<name>A0A4S3ZW29_9FLAO</name>
<gene>
    <name evidence="4" type="ORF">E6C50_11560</name>
</gene>
<comment type="caution">
    <text evidence="4">The sequence shown here is derived from an EMBL/GenBank/DDBJ whole genome shotgun (WGS) entry which is preliminary data.</text>
</comment>
<keyword evidence="2" id="KW-0472">Membrane</keyword>
<proteinExistence type="predicted"/>
<dbReference type="PANTHER" id="PTHR33446:SF2">
    <property type="entry name" value="PROTEIN TONB"/>
    <property type="match status" value="1"/>
</dbReference>
<evidence type="ECO:0000259" key="3">
    <source>
        <dbReference type="Pfam" id="PF03544"/>
    </source>
</evidence>